<dbReference type="PROSITE" id="PS51851">
    <property type="entry name" value="KARI_C"/>
    <property type="match status" value="2"/>
</dbReference>
<dbReference type="KEGG" id="aaf:AURANDRAFT_53694"/>
<dbReference type="GO" id="GO:0046872">
    <property type="term" value="F:metal ion binding"/>
    <property type="evidence" value="ECO:0007669"/>
    <property type="project" value="UniProtKB-UniRule"/>
</dbReference>
<dbReference type="GO" id="GO:0004455">
    <property type="term" value="F:ketol-acid reductoisomerase activity"/>
    <property type="evidence" value="ECO:0007669"/>
    <property type="project" value="UniProtKB-UniRule"/>
</dbReference>
<dbReference type="Proteomes" id="UP001363151">
    <property type="component" value="Unassembled WGS sequence"/>
</dbReference>
<dbReference type="SUPFAM" id="SSF48179">
    <property type="entry name" value="6-phosphogluconate dehydrogenase C-terminal domain-like"/>
    <property type="match status" value="2"/>
</dbReference>
<dbReference type="Pfam" id="PF01450">
    <property type="entry name" value="KARI_C"/>
    <property type="match status" value="2"/>
</dbReference>
<dbReference type="GO" id="GO:0009097">
    <property type="term" value="P:isoleucine biosynthetic process"/>
    <property type="evidence" value="ECO:0007669"/>
    <property type="project" value="UniProtKB-UniRule"/>
</dbReference>
<dbReference type="NCBIfam" id="NF003557">
    <property type="entry name" value="PRK05225.1"/>
    <property type="match status" value="1"/>
</dbReference>
<organism evidence="1 2">
    <name type="scientific">Aureococcus anophagefferens</name>
    <name type="common">Harmful bloom alga</name>
    <dbReference type="NCBI Taxonomy" id="44056"/>
    <lineage>
        <taxon>Eukaryota</taxon>
        <taxon>Sar</taxon>
        <taxon>Stramenopiles</taxon>
        <taxon>Ochrophyta</taxon>
        <taxon>Pelagophyceae</taxon>
        <taxon>Pelagomonadales</taxon>
        <taxon>Pelagomonadaceae</taxon>
        <taxon>Aureococcus</taxon>
    </lineage>
</organism>
<dbReference type="PANTHER" id="PTHR21371">
    <property type="entry name" value="KETOL-ACID REDUCTOISOMERASE, MITOCHONDRIAL"/>
    <property type="match status" value="1"/>
</dbReference>
<dbReference type="InterPro" id="IPR013023">
    <property type="entry name" value="KARI"/>
</dbReference>
<dbReference type="InterPro" id="IPR013328">
    <property type="entry name" value="6PGD_dom2"/>
</dbReference>
<sequence>MTSALLVALAATATAFAPTATPASRFGARTVKAATLASAERLNYYNSLSQAEKLDQLARCRFMDRSEFDDGIEAIAGKKCVVVGCGAQGLNQGLNMRDSGCDVSYALRAESIAEKRASFVNAQSNGFEVGTYEDLIPSADIVLNLTPDKQHTQVVSAIMPLMKQGATLCYSHGFNIVEEGMQVRDDLTVIMVAPKCPGTEVREEYKRGFGVPTLIAVHPPNDPQGLGMAQAKAYAVATGGDRAGVLESSFCAEVKSDLMGEQTILCGMLQTGAVLNFEKMVEKGVDPGYASKLIQYGWETITEALKHGGITGMMDRLDNPSKVKAYELADELKEIMRPLYQKHQNDIITGAFSSGMMADWDNGDANLLKWRAETAETGFEKTPAGPMEIPEQEYFDNAVLMVAEVKAGVELAFEAMTAVGIKAESAYYESLHETPLIANTIARKKLFEMNSVISDTAEYGCYLYDQACKPLLKDFYAKIDTDVIGTKFNTGSNQVDNQQLNAINAAIRNHPVEVIGRELRGYMSDMEAIASDDASVAARAAGLEWTGGSNQD</sequence>
<proteinExistence type="predicted"/>
<dbReference type="GO" id="GO:0009099">
    <property type="term" value="P:L-valine biosynthetic process"/>
    <property type="evidence" value="ECO:0007669"/>
    <property type="project" value="UniProtKB-UniRule"/>
</dbReference>
<evidence type="ECO:0000313" key="1">
    <source>
        <dbReference type="EMBL" id="KAK7235725.1"/>
    </source>
</evidence>
<dbReference type="InterPro" id="IPR036291">
    <property type="entry name" value="NAD(P)-bd_dom_sf"/>
</dbReference>
<dbReference type="Gene3D" id="1.10.1040.10">
    <property type="entry name" value="N-(1-d-carboxylethyl)-l-norvaline Dehydrogenase, domain 2"/>
    <property type="match status" value="1"/>
</dbReference>
<dbReference type="PROSITE" id="PS51850">
    <property type="entry name" value="KARI_N"/>
    <property type="match status" value="1"/>
</dbReference>
<protein>
    <submittedName>
        <fullName evidence="1">Ketol-acid reductoisomerase</fullName>
    </submittedName>
</protein>
<dbReference type="EMBL" id="JBBJCI010000290">
    <property type="protein sequence ID" value="KAK7235725.1"/>
    <property type="molecule type" value="Genomic_DNA"/>
</dbReference>
<dbReference type="NCBIfam" id="TIGR00465">
    <property type="entry name" value="ilvC"/>
    <property type="match status" value="1"/>
</dbReference>
<keyword evidence="2" id="KW-1185">Reference proteome</keyword>
<accession>A0ABR1FQI0</accession>
<dbReference type="GO" id="GO:0005829">
    <property type="term" value="C:cytosol"/>
    <property type="evidence" value="ECO:0007669"/>
    <property type="project" value="TreeGrafter"/>
</dbReference>
<evidence type="ECO:0000313" key="2">
    <source>
        <dbReference type="Proteomes" id="UP001363151"/>
    </source>
</evidence>
<gene>
    <name evidence="1" type="ORF">SO694_00067117</name>
</gene>
<dbReference type="SUPFAM" id="SSF51735">
    <property type="entry name" value="NAD(P)-binding Rossmann-fold domains"/>
    <property type="match status" value="1"/>
</dbReference>
<reference evidence="1 2" key="1">
    <citation type="submission" date="2024-03" db="EMBL/GenBank/DDBJ databases">
        <title>Aureococcus anophagefferens CCMP1851 and Kratosvirus quantuckense: Draft genome of a second virus-susceptible host strain in the model system.</title>
        <authorList>
            <person name="Chase E."/>
            <person name="Truchon A.R."/>
            <person name="Schepens W."/>
            <person name="Wilhelm S.W."/>
        </authorList>
    </citation>
    <scope>NUCLEOTIDE SEQUENCE [LARGE SCALE GENOMIC DNA]</scope>
    <source>
        <strain evidence="1 2">CCMP1851</strain>
    </source>
</reference>
<dbReference type="InterPro" id="IPR000506">
    <property type="entry name" value="KARI_C"/>
</dbReference>
<dbReference type="PANTHER" id="PTHR21371:SF1">
    <property type="entry name" value="KETOL-ACID REDUCTOISOMERASE, MITOCHONDRIAL"/>
    <property type="match status" value="1"/>
</dbReference>
<dbReference type="InterPro" id="IPR008927">
    <property type="entry name" value="6-PGluconate_DH-like_C_sf"/>
</dbReference>
<dbReference type="InterPro" id="IPR013116">
    <property type="entry name" value="KARI_N"/>
</dbReference>
<comment type="caution">
    <text evidence="1">The sequence shown here is derived from an EMBL/GenBank/DDBJ whole genome shotgun (WGS) entry which is preliminary data.</text>
</comment>
<dbReference type="Pfam" id="PF07991">
    <property type="entry name" value="KARI_N"/>
    <property type="match status" value="1"/>
</dbReference>
<name>A0ABR1FQI0_AURAN</name>
<dbReference type="Gene3D" id="3.40.50.720">
    <property type="entry name" value="NAD(P)-binding Rossmann-like Domain"/>
    <property type="match status" value="1"/>
</dbReference>